<accession>A0ABW3JDA4</accession>
<reference evidence="4" key="1">
    <citation type="journal article" date="2019" name="Int. J. Syst. Evol. Microbiol.">
        <title>The Global Catalogue of Microorganisms (GCM) 10K type strain sequencing project: providing services to taxonomists for standard genome sequencing and annotation.</title>
        <authorList>
            <consortium name="The Broad Institute Genomics Platform"/>
            <consortium name="The Broad Institute Genome Sequencing Center for Infectious Disease"/>
            <person name="Wu L."/>
            <person name="Ma J."/>
        </authorList>
    </citation>
    <scope>NUCLEOTIDE SEQUENCE [LARGE SCALE GENOMIC DNA]</scope>
    <source>
        <strain evidence="4">CCUG 61697</strain>
    </source>
</reference>
<comment type="caution">
    <text evidence="3">The sequence shown here is derived from an EMBL/GenBank/DDBJ whole genome shotgun (WGS) entry which is preliminary data.</text>
</comment>
<gene>
    <name evidence="3" type="ORF">ACFQ2F_14710</name>
</gene>
<organism evidence="3 4">
    <name type="scientific">Methyloligella solikamskensis</name>
    <dbReference type="NCBI Taxonomy" id="1177756"/>
    <lineage>
        <taxon>Bacteria</taxon>
        <taxon>Pseudomonadati</taxon>
        <taxon>Pseudomonadota</taxon>
        <taxon>Alphaproteobacteria</taxon>
        <taxon>Hyphomicrobiales</taxon>
        <taxon>Hyphomicrobiaceae</taxon>
        <taxon>Methyloligella</taxon>
    </lineage>
</organism>
<dbReference type="PANTHER" id="PTHR11851">
    <property type="entry name" value="METALLOPROTEASE"/>
    <property type="match status" value="1"/>
</dbReference>
<dbReference type="EMBL" id="JBHTJO010000002">
    <property type="protein sequence ID" value="MFD0988347.1"/>
    <property type="molecule type" value="Genomic_DNA"/>
</dbReference>
<name>A0ABW3JDA4_9HYPH</name>
<evidence type="ECO:0000313" key="3">
    <source>
        <dbReference type="EMBL" id="MFD0988347.1"/>
    </source>
</evidence>
<feature type="domain" description="Peptidase M16 N-terminal" evidence="1">
    <location>
        <begin position="22"/>
        <end position="157"/>
    </location>
</feature>
<dbReference type="Proteomes" id="UP001597102">
    <property type="component" value="Unassembled WGS sequence"/>
</dbReference>
<dbReference type="InterPro" id="IPR011765">
    <property type="entry name" value="Pept_M16_N"/>
</dbReference>
<dbReference type="Gene3D" id="3.30.830.10">
    <property type="entry name" value="Metalloenzyme, LuxS/M16 peptidase-like"/>
    <property type="match status" value="2"/>
</dbReference>
<dbReference type="RefSeq" id="WP_379091343.1">
    <property type="nucleotide sequence ID" value="NZ_JBHTJO010000002.1"/>
</dbReference>
<protein>
    <submittedName>
        <fullName evidence="3">M16 family metallopeptidase</fullName>
    </submittedName>
</protein>
<evidence type="ECO:0000313" key="4">
    <source>
        <dbReference type="Proteomes" id="UP001597102"/>
    </source>
</evidence>
<dbReference type="InterPro" id="IPR011249">
    <property type="entry name" value="Metalloenz_LuxS/M16"/>
</dbReference>
<dbReference type="SUPFAM" id="SSF63411">
    <property type="entry name" value="LuxS/MPP-like metallohydrolase"/>
    <property type="match status" value="2"/>
</dbReference>
<feature type="domain" description="Peptidase M16 C-terminal" evidence="2">
    <location>
        <begin position="169"/>
        <end position="342"/>
    </location>
</feature>
<dbReference type="InterPro" id="IPR050361">
    <property type="entry name" value="MPP/UQCRC_Complex"/>
</dbReference>
<dbReference type="Pfam" id="PF05193">
    <property type="entry name" value="Peptidase_M16_C"/>
    <property type="match status" value="1"/>
</dbReference>
<dbReference type="PANTHER" id="PTHR11851:SF224">
    <property type="entry name" value="PROCESSING PROTEASE"/>
    <property type="match status" value="1"/>
</dbReference>
<dbReference type="InterPro" id="IPR007863">
    <property type="entry name" value="Peptidase_M16_C"/>
</dbReference>
<evidence type="ECO:0000259" key="2">
    <source>
        <dbReference type="Pfam" id="PF05193"/>
    </source>
</evidence>
<proteinExistence type="predicted"/>
<dbReference type="Pfam" id="PF00675">
    <property type="entry name" value="Peptidase_M16"/>
    <property type="match status" value="1"/>
</dbReference>
<keyword evidence="4" id="KW-1185">Reference proteome</keyword>
<evidence type="ECO:0000259" key="1">
    <source>
        <dbReference type="Pfam" id="PF00675"/>
    </source>
</evidence>
<sequence length="423" mass="46294">MDIQRITSPGGITAFLVEHHDNPLIALRFAFRGGSAQDPEGKGGLSYFVTGMMDEGAGDMDAAAFQEKEQELAVHMDFNTSRDLVTCSYQTLTARKDDAFDLLKTVLTEPRFDADATERVKGQILAGLKLDQNNPVNVASRAWSELAFDGHPYSLPIKGSFDTVPAIMPEDLKSYANRVFARNNLIVVAVGDIDPETLAKDLDHIFGGLPEKSELASVPDAKLVSGPVREIVEMDIPQSIVQFGQQGVMRSDPEFLPAYVLNYIIGGGGFNSRLMEEVRVKRGLAYSVNSHLFPFQHAAVFMGRVATKNEAVAESLSVIKQELSRIAEEGPTEDELDDAKRYLTGAYALRFDSSSSIANQLLFLEVEGLGVDYVHERNDLIEAVTLEDVKQVAHRMLGTDRLITTIVGKPVEAEADPSLGEMA</sequence>